<feature type="transmembrane region" description="Helical" evidence="8">
    <location>
        <begin position="221"/>
        <end position="241"/>
    </location>
</feature>
<evidence type="ECO:0000256" key="8">
    <source>
        <dbReference type="SAM" id="Phobius"/>
    </source>
</evidence>
<evidence type="ECO:0000256" key="2">
    <source>
        <dbReference type="ARBA" id="ARBA00007998"/>
    </source>
</evidence>
<gene>
    <name evidence="9" type="ORF">J2S07_001564</name>
</gene>
<comment type="subcellular location">
    <subcellularLocation>
        <location evidence="1">Membrane</location>
        <topology evidence="1">Multi-pass membrane protein</topology>
    </subcellularLocation>
</comment>
<dbReference type="EMBL" id="JAUSTU010000006">
    <property type="protein sequence ID" value="MDQ0155259.1"/>
    <property type="molecule type" value="Genomic_DNA"/>
</dbReference>
<sequence length="362" mass="41807">MNPVIPENKKISPFLVFFVINSMQTGVGVLGFQRIIAKSAGYDGWIAVILASICIHFVLWMMYKMLEIAGGDLISIHTFVFGKTAGKILSSFYILYFCSLAVTTLRNFIEIVQVWMFSDLITFWFALVFLILVIYIVYGGFRTITGISFFSIILPSYIWLLFLFTIPYANFTNLLPIFNHSTKDILLASKDMSLSFLGFETLLFFYPFIKRPEKSKKWSHLAIVFLTMIYLYLAILTFAYFPEEQLQKNIWPTLTMWKIIELPFVERFEYIGIANWCLIILPNACIALWIASRLTKQLFSVKQRISAPILAVFCLIGTSLLMTRDQINILTDFVGQCGFYINFMYVPLLFIVTLIAKKVKER</sequence>
<dbReference type="PANTHER" id="PTHR34975">
    <property type="entry name" value="SPORE GERMINATION PROTEIN A2"/>
    <property type="match status" value="1"/>
</dbReference>
<evidence type="ECO:0000256" key="6">
    <source>
        <dbReference type="ARBA" id="ARBA00022989"/>
    </source>
</evidence>
<dbReference type="Proteomes" id="UP001231362">
    <property type="component" value="Unassembled WGS sequence"/>
</dbReference>
<feature type="transmembrane region" description="Helical" evidence="8">
    <location>
        <begin position="304"/>
        <end position="321"/>
    </location>
</feature>
<evidence type="ECO:0000256" key="7">
    <source>
        <dbReference type="ARBA" id="ARBA00023136"/>
    </source>
</evidence>
<dbReference type="Gene3D" id="1.20.1740.10">
    <property type="entry name" value="Amino acid/polyamine transporter I"/>
    <property type="match status" value="1"/>
</dbReference>
<keyword evidence="4" id="KW-0309">Germination</keyword>
<dbReference type="Pfam" id="PF03845">
    <property type="entry name" value="Spore_permease"/>
    <property type="match status" value="1"/>
</dbReference>
<comment type="caution">
    <text evidence="9">The sequence shown here is derived from an EMBL/GenBank/DDBJ whole genome shotgun (WGS) entry which is preliminary data.</text>
</comment>
<evidence type="ECO:0000256" key="1">
    <source>
        <dbReference type="ARBA" id="ARBA00004141"/>
    </source>
</evidence>
<evidence type="ECO:0000256" key="4">
    <source>
        <dbReference type="ARBA" id="ARBA00022544"/>
    </source>
</evidence>
<dbReference type="RefSeq" id="WP_307149834.1">
    <property type="nucleotide sequence ID" value="NZ_JAUSTU010000006.1"/>
</dbReference>
<keyword evidence="6 8" id="KW-1133">Transmembrane helix</keyword>
<keyword evidence="3" id="KW-0813">Transport</keyword>
<protein>
    <submittedName>
        <fullName evidence="9">Spore germination protein (Amino acid permease)</fullName>
    </submittedName>
</protein>
<feature type="transmembrane region" description="Helical" evidence="8">
    <location>
        <begin position="44"/>
        <end position="63"/>
    </location>
</feature>
<evidence type="ECO:0000256" key="5">
    <source>
        <dbReference type="ARBA" id="ARBA00022692"/>
    </source>
</evidence>
<reference evidence="9 10" key="1">
    <citation type="submission" date="2023-07" db="EMBL/GenBank/DDBJ databases">
        <title>Genomic Encyclopedia of Type Strains, Phase IV (KMG-IV): sequencing the most valuable type-strain genomes for metagenomic binning, comparative biology and taxonomic classification.</title>
        <authorList>
            <person name="Goeker M."/>
        </authorList>
    </citation>
    <scope>NUCLEOTIDE SEQUENCE [LARGE SCALE GENOMIC DNA]</scope>
    <source>
        <strain evidence="9 10">DSM 23948</strain>
    </source>
</reference>
<evidence type="ECO:0000313" key="10">
    <source>
        <dbReference type="Proteomes" id="UP001231362"/>
    </source>
</evidence>
<keyword evidence="5 8" id="KW-0812">Transmembrane</keyword>
<dbReference type="InterPro" id="IPR004761">
    <property type="entry name" value="Spore_GerAB"/>
</dbReference>
<proteinExistence type="inferred from homology"/>
<evidence type="ECO:0000313" key="9">
    <source>
        <dbReference type="EMBL" id="MDQ0155259.1"/>
    </source>
</evidence>
<dbReference type="PANTHER" id="PTHR34975:SF2">
    <property type="entry name" value="SPORE GERMINATION PROTEIN A2"/>
    <property type="match status" value="1"/>
</dbReference>
<feature type="transmembrane region" description="Helical" evidence="8">
    <location>
        <begin position="273"/>
        <end position="292"/>
    </location>
</feature>
<feature type="transmembrane region" description="Helical" evidence="8">
    <location>
        <begin position="114"/>
        <end position="137"/>
    </location>
</feature>
<keyword evidence="7 8" id="KW-0472">Membrane</keyword>
<comment type="similarity">
    <text evidence="2">Belongs to the amino acid-polyamine-organocation (APC) superfamily. Spore germination protein (SGP) (TC 2.A.3.9) family.</text>
</comment>
<evidence type="ECO:0000256" key="3">
    <source>
        <dbReference type="ARBA" id="ARBA00022448"/>
    </source>
</evidence>
<name>A0ABT9V2T2_9BACL</name>
<feature type="transmembrane region" description="Helical" evidence="8">
    <location>
        <begin position="333"/>
        <end position="356"/>
    </location>
</feature>
<feature type="transmembrane region" description="Helical" evidence="8">
    <location>
        <begin position="12"/>
        <end position="32"/>
    </location>
</feature>
<feature type="transmembrane region" description="Helical" evidence="8">
    <location>
        <begin position="191"/>
        <end position="209"/>
    </location>
</feature>
<dbReference type="NCBIfam" id="TIGR00912">
    <property type="entry name" value="2A0309"/>
    <property type="match status" value="1"/>
</dbReference>
<organism evidence="9 10">
    <name type="scientific">Anoxybacillus andreesenii</name>
    <dbReference type="NCBI Taxonomy" id="1325932"/>
    <lineage>
        <taxon>Bacteria</taxon>
        <taxon>Bacillati</taxon>
        <taxon>Bacillota</taxon>
        <taxon>Bacilli</taxon>
        <taxon>Bacillales</taxon>
        <taxon>Anoxybacillaceae</taxon>
        <taxon>Anoxybacillus</taxon>
    </lineage>
</organism>
<accession>A0ABT9V2T2</accession>
<feature type="transmembrane region" description="Helical" evidence="8">
    <location>
        <begin position="84"/>
        <end position="102"/>
    </location>
</feature>
<feature type="transmembrane region" description="Helical" evidence="8">
    <location>
        <begin position="149"/>
        <end position="171"/>
    </location>
</feature>
<keyword evidence="10" id="KW-1185">Reference proteome</keyword>